<reference evidence="1" key="1">
    <citation type="submission" date="2018-05" db="EMBL/GenBank/DDBJ databases">
        <authorList>
            <person name="Lanie J.A."/>
            <person name="Ng W.-L."/>
            <person name="Kazmierczak K.M."/>
            <person name="Andrzejewski T.M."/>
            <person name="Davidsen T.M."/>
            <person name="Wayne K.J."/>
            <person name="Tettelin H."/>
            <person name="Glass J.I."/>
            <person name="Rusch D."/>
            <person name="Podicherti R."/>
            <person name="Tsui H.-C.T."/>
            <person name="Winkler M.E."/>
        </authorList>
    </citation>
    <scope>NUCLEOTIDE SEQUENCE</scope>
</reference>
<organism evidence="1">
    <name type="scientific">marine metagenome</name>
    <dbReference type="NCBI Taxonomy" id="408172"/>
    <lineage>
        <taxon>unclassified sequences</taxon>
        <taxon>metagenomes</taxon>
        <taxon>ecological metagenomes</taxon>
    </lineage>
</organism>
<accession>A0A381TSA7</accession>
<protein>
    <submittedName>
        <fullName evidence="1">Uncharacterized protein</fullName>
    </submittedName>
</protein>
<sequence length="465" mass="50923">MLVIKRMSTVSVPQLLVGPNESSSLIRSDSQFTTKKITLTGDDDGVALNIVSTNASSIKTLGGMNITGQTIYTNTTDVTIDENTGVRSAAFEIDGGLVVRKKIDVQGDACFQGTIFNEDIATKNNLVSQAPLAIVDILYAKRIYCIDVKTYSDPAALAANPNVPISDGGNAVLDIVICTTIYTPNLNVLEDESLNTDLCGDDDIQTVLHYYRGENFTGKYCIIDELHATTIYCPSVYCVRGRPMDYGFGGFSNSSAGTILGTKTYLGGVQAEDTWRAMIDTDQQSETYLRLRFQRFNGLTDTYEDPPSDYRVWMSYRDYDIVNATWDIVRGVTSNGNMYFLEKQQGADTSYISSDVSTIIRGAISAGYYMNRIYVSYEILDAAITSISCSVQRKVFDRTSTSSGISLVNIAITGGNLSSGTIIGDHHRYIEMIDTTVADSHATFQMEIVIVANATSTIRFHGCFI</sequence>
<feature type="non-terminal residue" evidence="1">
    <location>
        <position position="465"/>
    </location>
</feature>
<feature type="non-terminal residue" evidence="1">
    <location>
        <position position="1"/>
    </location>
</feature>
<name>A0A381TSA7_9ZZZZ</name>
<dbReference type="EMBL" id="UINC01005053">
    <property type="protein sequence ID" value="SVA18734.1"/>
    <property type="molecule type" value="Genomic_DNA"/>
</dbReference>
<dbReference type="AlphaFoldDB" id="A0A381TSA7"/>
<gene>
    <name evidence="1" type="ORF">METZ01_LOCUS71588</name>
</gene>
<proteinExistence type="predicted"/>
<evidence type="ECO:0000313" key="1">
    <source>
        <dbReference type="EMBL" id="SVA18734.1"/>
    </source>
</evidence>